<comment type="caution">
    <text evidence="2">The sequence shown here is derived from an EMBL/GenBank/DDBJ whole genome shotgun (WGS) entry which is preliminary data.</text>
</comment>
<dbReference type="OrthoDB" id="205803at2157"/>
<name>A0A8J8GSY8_9EURY</name>
<sequence length="232" mass="23456">MISDASLLTPIAFALTAGIATFFSPCSYPLLPGYVGFYVSQTEGDEASLSGALGRGLVAGLGVLGTFAALLVAAYWVGHSRLSGIVLFEPIVGAILIAFGVLILFDRAPSLSVTLPKRRSSVLGFAVFGAGYALAAAGCVAPLFIGVVAQAVSLPPVSAALVVGTYVGSIVVLMVSLTVATGMGLVAGAGRLAAYSRLLERLAGVVMIVAGLGQLYLAVVVLDVISVPTVPW</sequence>
<feature type="transmembrane region" description="Helical" evidence="1">
    <location>
        <begin position="52"/>
        <end position="76"/>
    </location>
</feature>
<dbReference type="AlphaFoldDB" id="A0A8J8GSY8"/>
<feature type="transmembrane region" description="Helical" evidence="1">
    <location>
        <begin position="12"/>
        <end position="31"/>
    </location>
</feature>
<evidence type="ECO:0000313" key="3">
    <source>
        <dbReference type="Proteomes" id="UP000728647"/>
    </source>
</evidence>
<keyword evidence="1" id="KW-0812">Transmembrane</keyword>
<feature type="transmembrane region" description="Helical" evidence="1">
    <location>
        <begin position="125"/>
        <end position="145"/>
    </location>
</feature>
<feature type="transmembrane region" description="Helical" evidence="1">
    <location>
        <begin position="82"/>
        <end position="105"/>
    </location>
</feature>
<dbReference type="EMBL" id="JABURA010000004">
    <property type="protein sequence ID" value="NUB93907.1"/>
    <property type="molecule type" value="Genomic_DNA"/>
</dbReference>
<dbReference type="RefSeq" id="WP_174703546.1">
    <property type="nucleotide sequence ID" value="NZ_JABURA010000004.1"/>
</dbReference>
<accession>A0A8J8GSY8</accession>
<evidence type="ECO:0000313" key="2">
    <source>
        <dbReference type="EMBL" id="NUB93907.1"/>
    </source>
</evidence>
<feature type="transmembrane region" description="Helical" evidence="1">
    <location>
        <begin position="165"/>
        <end position="190"/>
    </location>
</feature>
<reference evidence="2" key="1">
    <citation type="submission" date="2020-06" db="EMBL/GenBank/DDBJ databases">
        <title>Haloterrigena sp. nov., an extremely halophilic archaeon isolated from a saline sediment.</title>
        <authorList>
            <person name="Liu B.-B."/>
        </authorList>
    </citation>
    <scope>NUCLEOTIDE SEQUENCE</scope>
    <source>
        <strain evidence="2">SYSU A121-1</strain>
    </source>
</reference>
<dbReference type="InterPro" id="IPR051790">
    <property type="entry name" value="Cytochrome_c-biogenesis_DsbD"/>
</dbReference>
<keyword evidence="1" id="KW-1133">Transmembrane helix</keyword>
<keyword evidence="1" id="KW-0472">Membrane</keyword>
<gene>
    <name evidence="2" type="ORF">HT576_23315</name>
</gene>
<protein>
    <submittedName>
        <fullName evidence="2">Cytochrome C biogenesis protein</fullName>
    </submittedName>
</protein>
<organism evidence="2 3">
    <name type="scientific">Haloterrigena gelatinilytica</name>
    <dbReference type="NCBI Taxonomy" id="2741724"/>
    <lineage>
        <taxon>Archaea</taxon>
        <taxon>Methanobacteriati</taxon>
        <taxon>Methanobacteriota</taxon>
        <taxon>Stenosarchaea group</taxon>
        <taxon>Halobacteria</taxon>
        <taxon>Halobacteriales</taxon>
        <taxon>Natrialbaceae</taxon>
        <taxon>Haloterrigena</taxon>
    </lineage>
</organism>
<dbReference type="PANTHER" id="PTHR31272">
    <property type="entry name" value="CYTOCHROME C-TYPE BIOGENESIS PROTEIN HI_1454-RELATED"/>
    <property type="match status" value="1"/>
</dbReference>
<feature type="transmembrane region" description="Helical" evidence="1">
    <location>
        <begin position="202"/>
        <end position="225"/>
    </location>
</feature>
<dbReference type="Proteomes" id="UP000728647">
    <property type="component" value="Unassembled WGS sequence"/>
</dbReference>
<dbReference type="PANTHER" id="PTHR31272:SF9">
    <property type="entry name" value="BLL1027 PROTEIN"/>
    <property type="match status" value="1"/>
</dbReference>
<proteinExistence type="predicted"/>
<evidence type="ECO:0000256" key="1">
    <source>
        <dbReference type="SAM" id="Phobius"/>
    </source>
</evidence>